<keyword evidence="4" id="KW-0808">Transferase</keyword>
<dbReference type="AlphaFoldDB" id="A0A0W0ZQ15"/>
<feature type="transmembrane region" description="Helical" evidence="2">
    <location>
        <begin position="437"/>
        <end position="463"/>
    </location>
</feature>
<proteinExistence type="predicted"/>
<comment type="caution">
    <text evidence="4">The sequence shown here is derived from an EMBL/GenBank/DDBJ whole genome shotgun (WGS) entry which is preliminary data.</text>
</comment>
<keyword evidence="1" id="KW-0067">ATP-binding</keyword>
<keyword evidence="2" id="KW-0472">Membrane</keyword>
<dbReference type="InterPro" id="IPR017441">
    <property type="entry name" value="Protein_kinase_ATP_BS"/>
</dbReference>
<dbReference type="Pfam" id="PF07714">
    <property type="entry name" value="PK_Tyr_Ser-Thr"/>
    <property type="match status" value="1"/>
</dbReference>
<dbReference type="PROSITE" id="PS50011">
    <property type="entry name" value="PROTEIN_KINASE_DOM"/>
    <property type="match status" value="1"/>
</dbReference>
<dbReference type="GO" id="GO:0004672">
    <property type="term" value="F:protein kinase activity"/>
    <property type="evidence" value="ECO:0007669"/>
    <property type="project" value="InterPro"/>
</dbReference>
<keyword evidence="5" id="KW-1185">Reference proteome</keyword>
<feature type="domain" description="Protein kinase" evidence="3">
    <location>
        <begin position="66"/>
        <end position="331"/>
    </location>
</feature>
<keyword evidence="2" id="KW-1133">Transmembrane helix</keyword>
<dbReference type="PROSITE" id="PS00107">
    <property type="entry name" value="PROTEIN_KINASE_ATP"/>
    <property type="match status" value="1"/>
</dbReference>
<dbReference type="OrthoDB" id="4103069at2"/>
<dbReference type="InterPro" id="IPR011009">
    <property type="entry name" value="Kinase-like_dom_sf"/>
</dbReference>
<keyword evidence="1" id="KW-0547">Nucleotide-binding</keyword>
<dbReference type="GO" id="GO:0005524">
    <property type="term" value="F:ATP binding"/>
    <property type="evidence" value="ECO:0007669"/>
    <property type="project" value="UniProtKB-UniRule"/>
</dbReference>
<evidence type="ECO:0000256" key="2">
    <source>
        <dbReference type="SAM" id="Phobius"/>
    </source>
</evidence>
<keyword evidence="4" id="KW-0418">Kinase</keyword>
<dbReference type="EMBL" id="LNYY01000005">
    <property type="protein sequence ID" value="KTD71156.1"/>
    <property type="molecule type" value="Genomic_DNA"/>
</dbReference>
<keyword evidence="2" id="KW-0812">Transmembrane</keyword>
<gene>
    <name evidence="4" type="ORF">Lste_0480</name>
</gene>
<dbReference type="PATRIC" id="fig|947033.5.peg.513"/>
<reference evidence="4 5" key="1">
    <citation type="submission" date="2015-11" db="EMBL/GenBank/DDBJ databases">
        <title>Genomic analysis of 38 Legionella species identifies large and diverse effector repertoires.</title>
        <authorList>
            <person name="Burstein D."/>
            <person name="Amaro F."/>
            <person name="Zusman T."/>
            <person name="Lifshitz Z."/>
            <person name="Cohen O."/>
            <person name="Gilbert J.A."/>
            <person name="Pupko T."/>
            <person name="Shuman H.A."/>
            <person name="Segal G."/>
        </authorList>
    </citation>
    <scope>NUCLEOTIDE SEQUENCE [LARGE SCALE GENOMIC DNA]</scope>
    <source>
        <strain evidence="4 5">IMVS3376</strain>
    </source>
</reference>
<name>A0A0W0ZQ15_9GAMM</name>
<protein>
    <submittedName>
        <fullName evidence="4">Serine/threonine-protein kinase</fullName>
        <ecNumber evidence="4">2.7.12.2</ecNumber>
    </submittedName>
</protein>
<evidence type="ECO:0000259" key="3">
    <source>
        <dbReference type="PROSITE" id="PS50011"/>
    </source>
</evidence>
<evidence type="ECO:0000256" key="1">
    <source>
        <dbReference type="PROSITE-ProRule" id="PRU10141"/>
    </source>
</evidence>
<dbReference type="RefSeq" id="WP_157070682.1">
    <property type="nucleotide sequence ID" value="NZ_LNYY01000005.1"/>
</dbReference>
<feature type="binding site" evidence="1">
    <location>
        <position position="105"/>
    </location>
    <ligand>
        <name>ATP</name>
        <dbReference type="ChEBI" id="CHEBI:30616"/>
    </ligand>
</feature>
<dbReference type="SUPFAM" id="SSF56112">
    <property type="entry name" value="Protein kinase-like (PK-like)"/>
    <property type="match status" value="1"/>
</dbReference>
<dbReference type="Gene3D" id="1.10.510.10">
    <property type="entry name" value="Transferase(Phosphotransferase) domain 1"/>
    <property type="match status" value="1"/>
</dbReference>
<organism evidence="4 5">
    <name type="scientific">Legionella steelei</name>
    <dbReference type="NCBI Taxonomy" id="947033"/>
    <lineage>
        <taxon>Bacteria</taxon>
        <taxon>Pseudomonadati</taxon>
        <taxon>Pseudomonadota</taxon>
        <taxon>Gammaproteobacteria</taxon>
        <taxon>Legionellales</taxon>
        <taxon>Legionellaceae</taxon>
        <taxon>Legionella</taxon>
    </lineage>
</organism>
<dbReference type="STRING" id="947033.Lste_0480"/>
<evidence type="ECO:0000313" key="4">
    <source>
        <dbReference type="EMBL" id="KTD71156.1"/>
    </source>
</evidence>
<dbReference type="InterPro" id="IPR000719">
    <property type="entry name" value="Prot_kinase_dom"/>
</dbReference>
<accession>A0A0W0ZQ15</accession>
<dbReference type="EC" id="2.7.12.2" evidence="4"/>
<dbReference type="Proteomes" id="UP000054926">
    <property type="component" value="Unassembled WGS sequence"/>
</dbReference>
<dbReference type="SMART" id="SM00220">
    <property type="entry name" value="S_TKc"/>
    <property type="match status" value="1"/>
</dbReference>
<sequence length="495" mass="57761">MPIVIDSQNIAHNEWIWDFLESQRRIGKAFWKPNEVYHYNGTSFTFQQTVFARQRKNATRGCAYEMMSPTCLGSGAFGAVFRISCTISLGKTNTFQAKDKHRVVKYQYSNSALYEYQIARYAKHLHVKAPTGPFLVMKEMPGETLSSLLRRHPLSRQEKLELTKTLAHVIKEQLIEQKLLHKDLHTRNILVAYNPQSLQNPFTANIIDFGLASYRPDLSIKNYNFDVQDFSYIFEIMWLYEPDRPEQINRLLESRSAHLIDYLILDEVVLSPIPSFQKQLDRMLSYLKELAKTHKELAEELRNNLLEAVKHSSSNELTLIKHTVKQCHDMLIEHHIDLQTFPYPIFTEHLEKQRLFNDICDYFSLLENKGKFLMNTQQKAEGKKLCDLVHDLRQKTYDAAMKPDQEQREALVECSEQCKRIVKDNQKLLDIHRDYNYVWAEIAVAFCSLIVLYPLVGGIHYLATGRFRFFNQTESAAGAQKMEKNFNQLNTIAVH</sequence>
<evidence type="ECO:0000313" key="5">
    <source>
        <dbReference type="Proteomes" id="UP000054926"/>
    </source>
</evidence>
<dbReference type="InterPro" id="IPR001245">
    <property type="entry name" value="Ser-Thr/Tyr_kinase_cat_dom"/>
</dbReference>